<feature type="region of interest" description="Disordered" evidence="1">
    <location>
        <begin position="87"/>
        <end position="160"/>
    </location>
</feature>
<protein>
    <submittedName>
        <fullName evidence="2">Uncharacterized protein</fullName>
    </submittedName>
</protein>
<gene>
    <name evidence="2" type="ORF">OEZ85_012271</name>
</gene>
<dbReference type="EMBL" id="CP126210">
    <property type="protein sequence ID" value="WIA12202.1"/>
    <property type="molecule type" value="Genomic_DNA"/>
</dbReference>
<reference evidence="2 3" key="1">
    <citation type="submission" date="2023-05" db="EMBL/GenBank/DDBJ databases">
        <title>A 100% complete, gapless, phased diploid assembly of the Scenedesmus obliquus UTEX 3031 genome.</title>
        <authorList>
            <person name="Biondi T.C."/>
            <person name="Hanschen E.R."/>
            <person name="Kwon T."/>
            <person name="Eng W."/>
            <person name="Kruse C.P.S."/>
            <person name="Koehler S.I."/>
            <person name="Kunde Y."/>
            <person name="Gleasner C.D."/>
            <person name="You Mak K.T."/>
            <person name="Polle J."/>
            <person name="Hovde B.T."/>
            <person name="Starkenburg S.R."/>
        </authorList>
    </citation>
    <scope>NUCLEOTIDE SEQUENCE [LARGE SCALE GENOMIC DNA]</scope>
    <source>
        <strain evidence="2 3">DOE0152z</strain>
    </source>
</reference>
<dbReference type="Proteomes" id="UP001244341">
    <property type="component" value="Chromosome 3b"/>
</dbReference>
<feature type="compositionally biased region" description="Low complexity" evidence="1">
    <location>
        <begin position="151"/>
        <end position="160"/>
    </location>
</feature>
<accession>A0ABY8TSU7</accession>
<evidence type="ECO:0000256" key="1">
    <source>
        <dbReference type="SAM" id="MobiDB-lite"/>
    </source>
</evidence>
<evidence type="ECO:0000313" key="2">
    <source>
        <dbReference type="EMBL" id="WIA12202.1"/>
    </source>
</evidence>
<evidence type="ECO:0000313" key="3">
    <source>
        <dbReference type="Proteomes" id="UP001244341"/>
    </source>
</evidence>
<proteinExistence type="predicted"/>
<organism evidence="2 3">
    <name type="scientific">Tetradesmus obliquus</name>
    <name type="common">Green alga</name>
    <name type="synonym">Acutodesmus obliquus</name>
    <dbReference type="NCBI Taxonomy" id="3088"/>
    <lineage>
        <taxon>Eukaryota</taxon>
        <taxon>Viridiplantae</taxon>
        <taxon>Chlorophyta</taxon>
        <taxon>core chlorophytes</taxon>
        <taxon>Chlorophyceae</taxon>
        <taxon>CS clade</taxon>
        <taxon>Sphaeropleales</taxon>
        <taxon>Scenedesmaceae</taxon>
        <taxon>Tetradesmus</taxon>
    </lineage>
</organism>
<feature type="compositionally biased region" description="Gly residues" evidence="1">
    <location>
        <begin position="114"/>
        <end position="129"/>
    </location>
</feature>
<sequence length="340" mass="34789">MRAQAVCELYKSFSPEPPATDTGYRKQLLQSAKANTVFMSSKPTLTSVAFFLCCKSPARPASGATVSGDAYRKRAYRAHACFTALRMEPPATTPRPAAGGSRSGKEPRAPRSAAGGGGGGSSGASGSGGGKKRTRADAAEASGSGKEQPTAADAAGAANRPPAGRVRLIALAAHVNERGVFLVGQQTVWVGVIAKKHWAAPLKGRLVMECWLQSTAEPSDRRGSPTPMFAADTPYVIDRQDLVAENVSRAVVASGWAPTLGKGGKVTEEVAACMQVAGDAPGGGAEAEAVAAEVLRGLGTQGDDAARGGGDALARQLLAGQAEILAVMKDLVKAVKSRHA</sequence>
<keyword evidence="3" id="KW-1185">Reference proteome</keyword>
<name>A0ABY8TSU7_TETOB</name>